<keyword evidence="2 9" id="KW-0489">Methyltransferase</keyword>
<feature type="compositionally biased region" description="Polar residues" evidence="5">
    <location>
        <begin position="14"/>
        <end position="35"/>
    </location>
</feature>
<evidence type="ECO:0000313" key="9">
    <source>
        <dbReference type="EMBL" id="TDE00338.1"/>
    </source>
</evidence>
<dbReference type="InParanoid" id="A0A4V2Z0B2"/>
<keyword evidence="3 9" id="KW-0808">Transferase</keyword>
<evidence type="ECO:0000256" key="5">
    <source>
        <dbReference type="SAM" id="MobiDB-lite"/>
    </source>
</evidence>
<feature type="domain" description="DUF7059" evidence="7">
    <location>
        <begin position="55"/>
        <end position="136"/>
    </location>
</feature>
<evidence type="ECO:0000259" key="6">
    <source>
        <dbReference type="Pfam" id="PF05175"/>
    </source>
</evidence>
<dbReference type="InterPro" id="IPR002052">
    <property type="entry name" value="DNA_methylase_N6_adenine_CS"/>
</dbReference>
<dbReference type="GO" id="GO:0008757">
    <property type="term" value="F:S-adenosylmethionine-dependent methyltransferase activity"/>
    <property type="evidence" value="ECO:0007669"/>
    <property type="project" value="TreeGrafter"/>
</dbReference>
<evidence type="ECO:0000259" key="7">
    <source>
        <dbReference type="Pfam" id="PF23186"/>
    </source>
</evidence>
<dbReference type="Gene3D" id="3.40.50.150">
    <property type="entry name" value="Vaccinia Virus protein VP39"/>
    <property type="match status" value="1"/>
</dbReference>
<name>A0A4V2Z0B2_9ACTN</name>
<dbReference type="EMBL" id="SMKZ01000051">
    <property type="protein sequence ID" value="TDE00338.1"/>
    <property type="molecule type" value="Genomic_DNA"/>
</dbReference>
<dbReference type="AlphaFoldDB" id="A0A4V2Z0B2"/>
<feature type="domain" description="Methyltransferase small" evidence="6">
    <location>
        <begin position="177"/>
        <end position="307"/>
    </location>
</feature>
<dbReference type="Pfam" id="PF25004">
    <property type="entry name" value="DUF7782"/>
    <property type="match status" value="1"/>
</dbReference>
<dbReference type="PANTHER" id="PTHR45875">
    <property type="entry name" value="METHYLTRANSFERASE N6AMT1"/>
    <property type="match status" value="1"/>
</dbReference>
<dbReference type="GO" id="GO:0003676">
    <property type="term" value="F:nucleic acid binding"/>
    <property type="evidence" value="ECO:0007669"/>
    <property type="project" value="InterPro"/>
</dbReference>
<evidence type="ECO:0000256" key="2">
    <source>
        <dbReference type="ARBA" id="ARBA00022603"/>
    </source>
</evidence>
<keyword evidence="4" id="KW-0949">S-adenosyl-L-methionine</keyword>
<proteinExistence type="inferred from homology"/>
<dbReference type="InterPro" id="IPR056684">
    <property type="entry name" value="DUF7782"/>
</dbReference>
<keyword evidence="10" id="KW-1185">Reference proteome</keyword>
<evidence type="ECO:0000256" key="1">
    <source>
        <dbReference type="ARBA" id="ARBA00006149"/>
    </source>
</evidence>
<dbReference type="Pfam" id="PF23186">
    <property type="entry name" value="DUF7059"/>
    <property type="match status" value="1"/>
</dbReference>
<dbReference type="SUPFAM" id="SSF53335">
    <property type="entry name" value="S-adenosyl-L-methionine-dependent methyltransferases"/>
    <property type="match status" value="1"/>
</dbReference>
<dbReference type="InterPro" id="IPR007848">
    <property type="entry name" value="Small_mtfrase_dom"/>
</dbReference>
<evidence type="ECO:0000256" key="3">
    <source>
        <dbReference type="ARBA" id="ARBA00022679"/>
    </source>
</evidence>
<dbReference type="GO" id="GO:0008170">
    <property type="term" value="F:N-methyltransferase activity"/>
    <property type="evidence" value="ECO:0007669"/>
    <property type="project" value="UniProtKB-ARBA"/>
</dbReference>
<dbReference type="CDD" id="cd02440">
    <property type="entry name" value="AdoMet_MTases"/>
    <property type="match status" value="1"/>
</dbReference>
<comment type="caution">
    <text evidence="9">The sequence shown here is derived from an EMBL/GenBank/DDBJ whole genome shotgun (WGS) entry which is preliminary data.</text>
</comment>
<dbReference type="GO" id="GO:0035657">
    <property type="term" value="C:eRF1 methyltransferase complex"/>
    <property type="evidence" value="ECO:0007669"/>
    <property type="project" value="TreeGrafter"/>
</dbReference>
<feature type="domain" description="DUF7782" evidence="8">
    <location>
        <begin position="414"/>
        <end position="525"/>
    </location>
</feature>
<dbReference type="InterPro" id="IPR055487">
    <property type="entry name" value="DUF7059"/>
</dbReference>
<evidence type="ECO:0000259" key="8">
    <source>
        <dbReference type="Pfam" id="PF25004"/>
    </source>
</evidence>
<dbReference type="PROSITE" id="PS00092">
    <property type="entry name" value="N6_MTASE"/>
    <property type="match status" value="1"/>
</dbReference>
<dbReference type="InterPro" id="IPR029063">
    <property type="entry name" value="SAM-dependent_MTases_sf"/>
</dbReference>
<evidence type="ECO:0000313" key="10">
    <source>
        <dbReference type="Proteomes" id="UP000294739"/>
    </source>
</evidence>
<dbReference type="PANTHER" id="PTHR45875:SF1">
    <property type="entry name" value="METHYLTRANSFERASE N6AMT1"/>
    <property type="match status" value="1"/>
</dbReference>
<dbReference type="GO" id="GO:0008276">
    <property type="term" value="F:protein methyltransferase activity"/>
    <property type="evidence" value="ECO:0007669"/>
    <property type="project" value="TreeGrafter"/>
</dbReference>
<dbReference type="Pfam" id="PF05175">
    <property type="entry name" value="MTS"/>
    <property type="match status" value="1"/>
</dbReference>
<dbReference type="GO" id="GO:0032259">
    <property type="term" value="P:methylation"/>
    <property type="evidence" value="ECO:0007669"/>
    <property type="project" value="UniProtKB-KW"/>
</dbReference>
<evidence type="ECO:0000256" key="4">
    <source>
        <dbReference type="ARBA" id="ARBA00022691"/>
    </source>
</evidence>
<feature type="region of interest" description="Disordered" evidence="5">
    <location>
        <begin position="1"/>
        <end position="43"/>
    </location>
</feature>
<dbReference type="InterPro" id="IPR052190">
    <property type="entry name" value="Euk-Arch_PrmC-MTase"/>
</dbReference>
<accession>A0A4V2Z0B2</accession>
<sequence>MDQLRPPERGVTPSAPTVPSGRNGSRSPRQNTGVTTPHPGLSDDDVVRLREALAAAGYTVDGVRDLLGARAAAALDRNETTPGRLVTDGDGSALAALTRLWSLQAPVRRAELEPVLPVDTLLAGGVVAVDGAQLRAVVDVRPYADDVGDWWVVADLTPGMDGHRAPVPEDHVLGLNAASSTLAQLTVRRPAGRALDLGTGCGVQALHLARHCDHIVSTDVSPRALALASLTARLNGIDVDFRLGSLFQPVAGERFDLIATNPPFVVSPGGSHVYRDGGRSGDEISRRVVVDGAARLADGGILQSLANWMHVRGQSWQERVGAWVAATGCDAWVIQREVEDPAEYVELWLRDSGEAGSPGYRERYETWLRWFDDNDVDGVGFGWVALRRSGTSDPAVRIEEWPHAVEQPLGPEVAAWFDRARALRVDDAALLASRLVVADHLAQEQVGRPGEEDPEHIVLRQRRGLLRAVDAGTAEAGFVGACDGTLTVGAIIDALATVLSVDAGELRADLLPRVRDLVRDGFLRP</sequence>
<reference evidence="9 10" key="1">
    <citation type="submission" date="2019-03" db="EMBL/GenBank/DDBJ databases">
        <title>Draft genome sequences of novel Actinobacteria.</title>
        <authorList>
            <person name="Sahin N."/>
            <person name="Ay H."/>
            <person name="Saygin H."/>
        </authorList>
    </citation>
    <scope>NUCLEOTIDE SEQUENCE [LARGE SCALE GENOMIC DNA]</scope>
    <source>
        <strain evidence="9 10">5K138</strain>
    </source>
</reference>
<gene>
    <name evidence="9" type="ORF">E1269_25805</name>
</gene>
<comment type="similarity">
    <text evidence="1">Belongs to the eukaryotic/archaeal PrmC-related family.</text>
</comment>
<protein>
    <submittedName>
        <fullName evidence="9">Methyltransferase domain-containing protein</fullName>
    </submittedName>
</protein>
<dbReference type="OrthoDB" id="129465at2"/>
<organism evidence="9 10">
    <name type="scientific">Jiangella asiatica</name>
    <dbReference type="NCBI Taxonomy" id="2530372"/>
    <lineage>
        <taxon>Bacteria</taxon>
        <taxon>Bacillati</taxon>
        <taxon>Actinomycetota</taxon>
        <taxon>Actinomycetes</taxon>
        <taxon>Jiangellales</taxon>
        <taxon>Jiangellaceae</taxon>
        <taxon>Jiangella</taxon>
    </lineage>
</organism>
<dbReference type="Proteomes" id="UP000294739">
    <property type="component" value="Unassembled WGS sequence"/>
</dbReference>
<dbReference type="RefSeq" id="WP_131899986.1">
    <property type="nucleotide sequence ID" value="NZ_SMKZ01000051.1"/>
</dbReference>